<sequence length="163" mass="17220">MYVNDVMIVDPTNSNFAQMLMQFMFNLNTLSMVDVNGITHTLSGVAIPDGTLSLSYAVGSGYGTVTPSDYNLISYITAFPVSIISTIYTSTAISVILSTQVFITFGIIISEVGLLVNINIPANPPLTNAFSGTFLLTHDLVTPGVSISPLGGTLNISTVVVFS</sequence>
<dbReference type="EMBL" id="NEXF01000569">
    <property type="protein sequence ID" value="PSO06185.1"/>
    <property type="molecule type" value="Genomic_DNA"/>
</dbReference>
<accession>A0A2R6C5J5</accession>
<evidence type="ECO:0000256" key="1">
    <source>
        <dbReference type="SAM" id="Phobius"/>
    </source>
</evidence>
<gene>
    <name evidence="2" type="ORF">B9Q04_17355</name>
</gene>
<keyword evidence="1" id="KW-0812">Transmembrane</keyword>
<feature type="transmembrane region" description="Helical" evidence="1">
    <location>
        <begin position="72"/>
        <end position="89"/>
    </location>
</feature>
<keyword evidence="1" id="KW-0472">Membrane</keyword>
<dbReference type="AlphaFoldDB" id="A0A2R6C5J5"/>
<comment type="caution">
    <text evidence="2">The sequence shown here is derived from an EMBL/GenBank/DDBJ whole genome shotgun (WGS) entry which is preliminary data.</text>
</comment>
<evidence type="ECO:0000313" key="2">
    <source>
        <dbReference type="EMBL" id="PSO06185.1"/>
    </source>
</evidence>
<keyword evidence="1" id="KW-1133">Transmembrane helix</keyword>
<feature type="transmembrane region" description="Helical" evidence="1">
    <location>
        <begin position="140"/>
        <end position="162"/>
    </location>
</feature>
<protein>
    <submittedName>
        <fullName evidence="2">Uncharacterized protein</fullName>
    </submittedName>
</protein>
<organism evidence="2 3">
    <name type="scientific">Candidatus Marsarchaeota G2 archaeon BE_D</name>
    <dbReference type="NCBI Taxonomy" id="1978158"/>
    <lineage>
        <taxon>Archaea</taxon>
        <taxon>Candidatus Marsarchaeota</taxon>
        <taxon>Candidatus Marsarchaeota group 2</taxon>
    </lineage>
</organism>
<dbReference type="Proteomes" id="UP000242015">
    <property type="component" value="Unassembled WGS sequence"/>
</dbReference>
<name>A0A2R6C5J5_9ARCH</name>
<proteinExistence type="predicted"/>
<evidence type="ECO:0000313" key="3">
    <source>
        <dbReference type="Proteomes" id="UP000242015"/>
    </source>
</evidence>
<feature type="transmembrane region" description="Helical" evidence="1">
    <location>
        <begin position="101"/>
        <end position="120"/>
    </location>
</feature>
<reference evidence="2 3" key="1">
    <citation type="submission" date="2017-04" db="EMBL/GenBank/DDBJ databases">
        <title>Novel microbial lineages endemic to geothermal iron-oxide mats fill important gaps in the evolutionary history of Archaea.</title>
        <authorList>
            <person name="Jay Z.J."/>
            <person name="Beam J.P."/>
            <person name="Dlakic M."/>
            <person name="Rusch D.B."/>
            <person name="Kozubal M.A."/>
            <person name="Inskeep W.P."/>
        </authorList>
    </citation>
    <scope>NUCLEOTIDE SEQUENCE [LARGE SCALE GENOMIC DNA]</scope>
    <source>
        <strain evidence="2">BE_D</strain>
    </source>
</reference>